<dbReference type="InterPro" id="IPR003441">
    <property type="entry name" value="NAC-dom"/>
</dbReference>
<keyword evidence="1" id="KW-0805">Transcription regulation</keyword>
<evidence type="ECO:0000313" key="6">
    <source>
        <dbReference type="EMBL" id="KAK4781628.1"/>
    </source>
</evidence>
<evidence type="ECO:0000256" key="2">
    <source>
        <dbReference type="ARBA" id="ARBA00023125"/>
    </source>
</evidence>
<feature type="domain" description="NAC" evidence="5">
    <location>
        <begin position="58"/>
        <end position="208"/>
    </location>
</feature>
<accession>A0AAN7LER4</accession>
<dbReference type="Gene3D" id="2.170.150.80">
    <property type="entry name" value="NAC domain"/>
    <property type="match status" value="1"/>
</dbReference>
<evidence type="ECO:0000256" key="1">
    <source>
        <dbReference type="ARBA" id="ARBA00023015"/>
    </source>
</evidence>
<keyword evidence="2" id="KW-0238">DNA-binding</keyword>
<name>A0AAN7LER4_TRANT</name>
<keyword evidence="4" id="KW-0539">Nucleus</keyword>
<gene>
    <name evidence="6" type="ORF">SAY86_015730</name>
</gene>
<evidence type="ECO:0000256" key="3">
    <source>
        <dbReference type="ARBA" id="ARBA00023163"/>
    </source>
</evidence>
<comment type="caution">
    <text evidence="6">The sequence shown here is derived from an EMBL/GenBank/DDBJ whole genome shotgun (WGS) entry which is preliminary data.</text>
</comment>
<organism evidence="6 7">
    <name type="scientific">Trapa natans</name>
    <name type="common">Water chestnut</name>
    <dbReference type="NCBI Taxonomy" id="22666"/>
    <lineage>
        <taxon>Eukaryota</taxon>
        <taxon>Viridiplantae</taxon>
        <taxon>Streptophyta</taxon>
        <taxon>Embryophyta</taxon>
        <taxon>Tracheophyta</taxon>
        <taxon>Spermatophyta</taxon>
        <taxon>Magnoliopsida</taxon>
        <taxon>eudicotyledons</taxon>
        <taxon>Gunneridae</taxon>
        <taxon>Pentapetalae</taxon>
        <taxon>rosids</taxon>
        <taxon>malvids</taxon>
        <taxon>Myrtales</taxon>
        <taxon>Lythraceae</taxon>
        <taxon>Trapa</taxon>
    </lineage>
</organism>
<dbReference type="Proteomes" id="UP001346149">
    <property type="component" value="Unassembled WGS sequence"/>
</dbReference>
<dbReference type="PANTHER" id="PTHR31744">
    <property type="entry name" value="PROTEIN CUP-SHAPED COTYLEDON 2-RELATED"/>
    <property type="match status" value="1"/>
</dbReference>
<dbReference type="AlphaFoldDB" id="A0AAN7LER4"/>
<dbReference type="EMBL" id="JAXQNO010000016">
    <property type="protein sequence ID" value="KAK4781628.1"/>
    <property type="molecule type" value="Genomic_DNA"/>
</dbReference>
<reference evidence="6 7" key="1">
    <citation type="journal article" date="2023" name="Hortic Res">
        <title>Pangenome of water caltrop reveals structural variations and asymmetric subgenome divergence after allopolyploidization.</title>
        <authorList>
            <person name="Zhang X."/>
            <person name="Chen Y."/>
            <person name="Wang L."/>
            <person name="Yuan Y."/>
            <person name="Fang M."/>
            <person name="Shi L."/>
            <person name="Lu R."/>
            <person name="Comes H.P."/>
            <person name="Ma Y."/>
            <person name="Chen Y."/>
            <person name="Huang G."/>
            <person name="Zhou Y."/>
            <person name="Zheng Z."/>
            <person name="Qiu Y."/>
        </authorList>
    </citation>
    <scope>NUCLEOTIDE SEQUENCE [LARGE SCALE GENOMIC DNA]</scope>
    <source>
        <strain evidence="6">F231</strain>
    </source>
</reference>
<dbReference type="PANTHER" id="PTHR31744:SF104">
    <property type="entry name" value="NAC DOMAIN-CONTAINING PROTEIN 100"/>
    <property type="match status" value="1"/>
</dbReference>
<protein>
    <recommendedName>
        <fullName evidence="5">NAC domain-containing protein</fullName>
    </recommendedName>
</protein>
<evidence type="ECO:0000256" key="4">
    <source>
        <dbReference type="ARBA" id="ARBA00023242"/>
    </source>
</evidence>
<dbReference type="InterPro" id="IPR036093">
    <property type="entry name" value="NAC_dom_sf"/>
</dbReference>
<evidence type="ECO:0000259" key="5">
    <source>
        <dbReference type="PROSITE" id="PS51005"/>
    </source>
</evidence>
<dbReference type="FunFam" id="2.170.150.80:FF:000006">
    <property type="entry name" value="NAC domain-containing protein 100-like"/>
    <property type="match status" value="1"/>
</dbReference>
<keyword evidence="7" id="KW-1185">Reference proteome</keyword>
<keyword evidence="3" id="KW-0804">Transcription</keyword>
<proteinExistence type="predicted"/>
<dbReference type="PROSITE" id="PS51005">
    <property type="entry name" value="NAC"/>
    <property type="match status" value="1"/>
</dbReference>
<dbReference type="GO" id="GO:0000976">
    <property type="term" value="F:transcription cis-regulatory region binding"/>
    <property type="evidence" value="ECO:0007669"/>
    <property type="project" value="UniProtKB-ARBA"/>
</dbReference>
<evidence type="ECO:0000313" key="7">
    <source>
        <dbReference type="Proteomes" id="UP001346149"/>
    </source>
</evidence>
<dbReference type="GO" id="GO:0006355">
    <property type="term" value="P:regulation of DNA-templated transcription"/>
    <property type="evidence" value="ECO:0007669"/>
    <property type="project" value="InterPro"/>
</dbReference>
<dbReference type="SUPFAM" id="SSF101941">
    <property type="entry name" value="NAC domain"/>
    <property type="match status" value="1"/>
</dbReference>
<sequence length="405" mass="45550">MAPPSCSSYYFAVCLCKDMIFRGWDGELLVDGVEGFEPSLSSDSDSRKMGNEGDLVELPPGFRFHPTDEELISHYLHKKVMDVNFTARAIGEVDLNKSEPWELPWKAKMGENEWYFFCVRDRKYPTGLRTNRATEAGYWKATGKDKEIYRGKSLVGMKKTLVFYGGRAPKGEKTNWVMHEYRLDGRLLQHNLPKTAGNEWVISRVFEKTMGRKKTHISSLARADEYLAGEAGYSLPPLMDDAPPQSMTNAVPAIHVPCFSNLTCRSAPALRNKEETTDSIPVNTNHTASSSNIPIAPIIRSFYSPHPTDYRAKVPFSGQVLMQERSVLRAILESPSMKMEMQEMLAASQGMGVAEGMADHPEMGSVMMPRIELNRRVTFHDQREQQPAPPSCTPGPAGLDFIWNF</sequence>
<dbReference type="Pfam" id="PF02365">
    <property type="entry name" value="NAM"/>
    <property type="match status" value="1"/>
</dbReference>